<organism evidence="1 2">
    <name type="scientific">Lentibacillus kimchii</name>
    <dbReference type="NCBI Taxonomy" id="1542911"/>
    <lineage>
        <taxon>Bacteria</taxon>
        <taxon>Bacillati</taxon>
        <taxon>Bacillota</taxon>
        <taxon>Bacilli</taxon>
        <taxon>Bacillales</taxon>
        <taxon>Bacillaceae</taxon>
        <taxon>Lentibacillus</taxon>
    </lineage>
</organism>
<dbReference type="Pfam" id="PF04464">
    <property type="entry name" value="Glyphos_transf"/>
    <property type="match status" value="1"/>
</dbReference>
<gene>
    <name evidence="1" type="ORF">ACFQU8_08290</name>
</gene>
<dbReference type="InterPro" id="IPR051612">
    <property type="entry name" value="Teichoic_Acid_Biosynth"/>
</dbReference>
<dbReference type="InterPro" id="IPR043148">
    <property type="entry name" value="TagF_C"/>
</dbReference>
<dbReference type="PANTHER" id="PTHR37316:SF1">
    <property type="entry name" value="TEICHOIC ACID GLYCEROL-PHOSPHATE PRIMASE"/>
    <property type="match status" value="1"/>
</dbReference>
<keyword evidence="2" id="KW-1185">Reference proteome</keyword>
<dbReference type="Gene3D" id="3.40.50.12580">
    <property type="match status" value="1"/>
</dbReference>
<dbReference type="SUPFAM" id="SSF53756">
    <property type="entry name" value="UDP-Glycosyltransferase/glycogen phosphorylase"/>
    <property type="match status" value="1"/>
</dbReference>
<evidence type="ECO:0000313" key="1">
    <source>
        <dbReference type="EMBL" id="MFC7747235.1"/>
    </source>
</evidence>
<accession>A0ABW2UX94</accession>
<dbReference type="PANTHER" id="PTHR37316">
    <property type="entry name" value="TEICHOIC ACID GLYCEROL-PHOSPHATE PRIMASE"/>
    <property type="match status" value="1"/>
</dbReference>
<dbReference type="EMBL" id="JBHTGR010000017">
    <property type="protein sequence ID" value="MFC7747235.1"/>
    <property type="molecule type" value="Genomic_DNA"/>
</dbReference>
<evidence type="ECO:0000313" key="2">
    <source>
        <dbReference type="Proteomes" id="UP001596620"/>
    </source>
</evidence>
<dbReference type="Proteomes" id="UP001596620">
    <property type="component" value="Unassembled WGS sequence"/>
</dbReference>
<reference evidence="2" key="1">
    <citation type="journal article" date="2019" name="Int. J. Syst. Evol. Microbiol.">
        <title>The Global Catalogue of Microorganisms (GCM) 10K type strain sequencing project: providing services to taxonomists for standard genome sequencing and annotation.</title>
        <authorList>
            <consortium name="The Broad Institute Genomics Platform"/>
            <consortium name="The Broad Institute Genome Sequencing Center for Infectious Disease"/>
            <person name="Wu L."/>
            <person name="Ma J."/>
        </authorList>
    </citation>
    <scope>NUCLEOTIDE SEQUENCE [LARGE SCALE GENOMIC DNA]</scope>
    <source>
        <strain evidence="2">JCM 30234</strain>
    </source>
</reference>
<dbReference type="InterPro" id="IPR007554">
    <property type="entry name" value="Glycerophosphate_synth"/>
</dbReference>
<dbReference type="RefSeq" id="WP_382358754.1">
    <property type="nucleotide sequence ID" value="NZ_JBHTGR010000017.1"/>
</dbReference>
<sequence length="805" mass="93328">MTPAVYSVQLDKRGVMTLNGMADAPVTQSDAAALLLKKRKSSETHIFPLDWTDEDNWTATVCSQDMALANGTWDVYIVWNETERQRLKTEDGLVIDENRTALLNQGQHTYEVQCYITTKGSLSLKIATPSMTVTQLNGEVIGDSTIRLTGYMREDASRTADLNEAALVVKQEHGEDALQTFPLHRFAEDQDRFYADISYQTMARDPETDKWDVYMRTGGYLFRVKLDDPGELERHTCLEWRDAELTLLYIYSTVYDNLSIKRTGLKIKRDVTSYTLSDDQLQLQGYAYFERLPFDIPDKLKRSIIIRQRQTGEELVYPLENRALADTADAYYQYAGFTVTVPLETIQAMQSDISHVYDISIRLVYGDHVQERGLGLEFYDYQVDKPLAASTSWQRTKGVRSFLTLTPAGNLKLDMYSYARRKLKYVQKLQTANRPAADDRPIWLIGERPDTAQDTGYHFFKYCREQFPDLPIYYVIAKDSPDRDHVRQLGHVITYGSMDHFRKTAAASTFIGSHDLEYILPTRAVDWPSYQHGTRVFLQHGVLGRKKVDYAKSDYQYPFHVFCVSSESEQNMVINQMGYQPEEVAITGLSRFDQLMEQPDTERSILLMPTWRDWIKENNFLESEYFHRYQALLTDSRLHAMLEKYDEHMDFYLHYRMQAYVSYFRELASDRMTIIAFDEADVQSLLLKNRLLITDYSSVSFDFNYMGKPVLFYQFDFERFFRKGLLRPAAETFLGEICYDQETLITAIEQHIQNGFEESPDAGKQKENLFDHIDQHNNERILNAIMDAKKTQNNGADTTGPHPAR</sequence>
<comment type="caution">
    <text evidence="1">The sequence shown here is derived from an EMBL/GenBank/DDBJ whole genome shotgun (WGS) entry which is preliminary data.</text>
</comment>
<name>A0ABW2UX94_9BACI</name>
<protein>
    <submittedName>
        <fullName evidence="1">CDP-glycerol glycerophosphotransferase family protein</fullName>
    </submittedName>
</protein>
<proteinExistence type="predicted"/>